<accession>A0AA35R510</accession>
<dbReference type="InterPro" id="IPR050766">
    <property type="entry name" value="Bact_Lucif_Oxidored"/>
</dbReference>
<keyword evidence="3" id="KW-0503">Monooxygenase</keyword>
<evidence type="ECO:0000256" key="3">
    <source>
        <dbReference type="ARBA" id="ARBA00023033"/>
    </source>
</evidence>
<dbReference type="GO" id="GO:0005829">
    <property type="term" value="C:cytosol"/>
    <property type="evidence" value="ECO:0007669"/>
    <property type="project" value="TreeGrafter"/>
</dbReference>
<reference evidence="5" key="1">
    <citation type="submission" date="2023-03" db="EMBL/GenBank/DDBJ databases">
        <authorList>
            <person name="Steffen K."/>
            <person name="Cardenas P."/>
        </authorList>
    </citation>
    <scope>NUCLEOTIDE SEQUENCE</scope>
</reference>
<dbReference type="Proteomes" id="UP001174909">
    <property type="component" value="Unassembled WGS sequence"/>
</dbReference>
<protein>
    <submittedName>
        <fullName evidence="5">3,6-diketocamphane 1,6-monooxygenase</fullName>
    </submittedName>
</protein>
<dbReference type="GO" id="GO:0004497">
    <property type="term" value="F:monooxygenase activity"/>
    <property type="evidence" value="ECO:0007669"/>
    <property type="project" value="UniProtKB-KW"/>
</dbReference>
<dbReference type="EMBL" id="CASHTH010000564">
    <property type="protein sequence ID" value="CAI8004509.1"/>
    <property type="molecule type" value="Genomic_DNA"/>
</dbReference>
<dbReference type="GO" id="GO:0016705">
    <property type="term" value="F:oxidoreductase activity, acting on paired donors, with incorporation or reduction of molecular oxygen"/>
    <property type="evidence" value="ECO:0007669"/>
    <property type="project" value="InterPro"/>
</dbReference>
<evidence type="ECO:0000313" key="6">
    <source>
        <dbReference type="Proteomes" id="UP001174909"/>
    </source>
</evidence>
<name>A0AA35R510_GEOBA</name>
<gene>
    <name evidence="5" type="ORF">GBAR_LOCUS3946</name>
</gene>
<dbReference type="Pfam" id="PF00296">
    <property type="entry name" value="Bac_luciferase"/>
    <property type="match status" value="1"/>
</dbReference>
<evidence type="ECO:0000256" key="2">
    <source>
        <dbReference type="ARBA" id="ARBA00023002"/>
    </source>
</evidence>
<dbReference type="SUPFAM" id="SSF51679">
    <property type="entry name" value="Bacterial luciferase-like"/>
    <property type="match status" value="1"/>
</dbReference>
<keyword evidence="2" id="KW-0560">Oxidoreductase</keyword>
<dbReference type="InterPro" id="IPR011251">
    <property type="entry name" value="Luciferase-like_dom"/>
</dbReference>
<evidence type="ECO:0000259" key="4">
    <source>
        <dbReference type="Pfam" id="PF00296"/>
    </source>
</evidence>
<dbReference type="Gene3D" id="3.20.20.30">
    <property type="entry name" value="Luciferase-like domain"/>
    <property type="match status" value="1"/>
</dbReference>
<evidence type="ECO:0000256" key="1">
    <source>
        <dbReference type="ARBA" id="ARBA00022630"/>
    </source>
</evidence>
<keyword evidence="1" id="KW-0285">Flavoprotein</keyword>
<dbReference type="PANTHER" id="PTHR30137">
    <property type="entry name" value="LUCIFERASE-LIKE MONOOXYGENASE"/>
    <property type="match status" value="1"/>
</dbReference>
<dbReference type="PANTHER" id="PTHR30137:SF16">
    <property type="entry name" value="BLL0895 PROTEIN"/>
    <property type="match status" value="1"/>
</dbReference>
<comment type="caution">
    <text evidence="5">The sequence shown here is derived from an EMBL/GenBank/DDBJ whole genome shotgun (WGS) entry which is preliminary data.</text>
</comment>
<evidence type="ECO:0000313" key="5">
    <source>
        <dbReference type="EMBL" id="CAI8004509.1"/>
    </source>
</evidence>
<feature type="domain" description="Luciferase-like" evidence="4">
    <location>
        <begin position="1"/>
        <end position="321"/>
    </location>
</feature>
<keyword evidence="6" id="KW-1185">Reference proteome</keyword>
<sequence>MKLGLFMMPSHPPERNIYDSHQWDLNYLELADRLGYDEAWIGEHFTAPWEPIPAPDLMIAQALQRTSRIKLGSGVHLLPYHHPAELAHRVAYLDHIAQGRFMFGIGSSGLPSDWALFDVDGNNGQHREMTREALDIILKIWQAKGPMEYKGKFWNANVPDTMYDVLRPFLYPYQKPHPPIAVASASYRSPTLVIAGERGFIPMSLAFNTDYCLSHWEAIEEGAQKAGRTPSRKEWRLVRDVYVADTDEEAREAAVGGMTARVWRDYLLRIFKEFNLLHVFKDDPEVPDEDVTPEYMADHMWLIGSPDTVAAKIRKLYENVGGFGGLLVLVYDHWQNQEGWDKSTRLLAEEVMPRIADLVPE</sequence>
<dbReference type="AlphaFoldDB" id="A0AA35R510"/>
<dbReference type="InterPro" id="IPR036661">
    <property type="entry name" value="Luciferase-like_sf"/>
</dbReference>
<organism evidence="5 6">
    <name type="scientific">Geodia barretti</name>
    <name type="common">Barrett's horny sponge</name>
    <dbReference type="NCBI Taxonomy" id="519541"/>
    <lineage>
        <taxon>Eukaryota</taxon>
        <taxon>Metazoa</taxon>
        <taxon>Porifera</taxon>
        <taxon>Demospongiae</taxon>
        <taxon>Heteroscleromorpha</taxon>
        <taxon>Tetractinellida</taxon>
        <taxon>Astrophorina</taxon>
        <taxon>Geodiidae</taxon>
        <taxon>Geodia</taxon>
    </lineage>
</organism>
<proteinExistence type="predicted"/>